<dbReference type="SMART" id="SM00256">
    <property type="entry name" value="FBOX"/>
    <property type="match status" value="1"/>
</dbReference>
<feature type="domain" description="F-box" evidence="1">
    <location>
        <begin position="46"/>
        <end position="85"/>
    </location>
</feature>
<evidence type="ECO:0000259" key="1">
    <source>
        <dbReference type="SMART" id="SM00256"/>
    </source>
</evidence>
<evidence type="ECO:0000313" key="3">
    <source>
        <dbReference type="Proteomes" id="UP001492380"/>
    </source>
</evidence>
<dbReference type="EMBL" id="JBBWRZ010000001">
    <property type="protein sequence ID" value="KAK8246291.1"/>
    <property type="molecule type" value="Genomic_DNA"/>
</dbReference>
<keyword evidence="3" id="KW-1185">Reference proteome</keyword>
<dbReference type="SUPFAM" id="SSF81383">
    <property type="entry name" value="F-box domain"/>
    <property type="match status" value="1"/>
</dbReference>
<dbReference type="Proteomes" id="UP001492380">
    <property type="component" value="Unassembled WGS sequence"/>
</dbReference>
<protein>
    <recommendedName>
        <fullName evidence="1">F-box domain-containing protein</fullName>
    </recommendedName>
</protein>
<proteinExistence type="predicted"/>
<dbReference type="InterPro" id="IPR001810">
    <property type="entry name" value="F-box_dom"/>
</dbReference>
<sequence>MDGQRILPVFTELLAPAEAQAQYGACVHHNDDAQTHNDGIPGLLRMPAELIELITEFLPVEEFRQFRLVNRHLNDVSFDVFGTRFFSWYGIRLVFDELERLNQIVEHPILGKKITDLMIRSEYKLPVDVFNSPAAEWFDTLPRKGKQLRLATESWCRFQERFINRREHHKHMRSSGLASLHLARALEKLESLEVLGTVHESWYQEDELKQMWKDSRAPELESRYDFAPESWEEWNDRPLVPSCDLDIIVSAVNASGIKIPNLTFYDGTFLVKRKTPRSDGPEALLLQNCLRSLKRLDLSPTFTSRSDVDYIPWVLSTAPETLETLNVMVDDMRSEERSVPFYKEIFKIRRFKDLTEIIFQFPVYTLSYLVQFVREHKTSLKSCKLMCLDRHWCWDSRGTKWSQLAKACLEVQNLDQLFLLTRSSLYVSEEHPERFSGIGAIMELSKTVPGRTRVEEELARWEALERAAGL</sequence>
<name>A0ABR1Z2N5_9PEZI</name>
<gene>
    <name evidence="2" type="ORF">HDK90DRAFT_7146</name>
</gene>
<dbReference type="InterPro" id="IPR036047">
    <property type="entry name" value="F-box-like_dom_sf"/>
</dbReference>
<comment type="caution">
    <text evidence="2">The sequence shown here is derived from an EMBL/GenBank/DDBJ whole genome shotgun (WGS) entry which is preliminary data.</text>
</comment>
<organism evidence="2 3">
    <name type="scientific">Phyllosticta capitalensis</name>
    <dbReference type="NCBI Taxonomy" id="121624"/>
    <lineage>
        <taxon>Eukaryota</taxon>
        <taxon>Fungi</taxon>
        <taxon>Dikarya</taxon>
        <taxon>Ascomycota</taxon>
        <taxon>Pezizomycotina</taxon>
        <taxon>Dothideomycetes</taxon>
        <taxon>Dothideomycetes incertae sedis</taxon>
        <taxon>Botryosphaeriales</taxon>
        <taxon>Phyllostictaceae</taxon>
        <taxon>Phyllosticta</taxon>
    </lineage>
</organism>
<reference evidence="2 3" key="1">
    <citation type="submission" date="2024-04" db="EMBL/GenBank/DDBJ databases">
        <title>Phyllosticta paracitricarpa is synonymous to the EU quarantine fungus P. citricarpa based on phylogenomic analyses.</title>
        <authorList>
            <consortium name="Lawrence Berkeley National Laboratory"/>
            <person name="Van Ingen-Buijs V.A."/>
            <person name="Van Westerhoven A.C."/>
            <person name="Haridas S."/>
            <person name="Skiadas P."/>
            <person name="Martin F."/>
            <person name="Groenewald J.Z."/>
            <person name="Crous P.W."/>
            <person name="Seidl M.F."/>
        </authorList>
    </citation>
    <scope>NUCLEOTIDE SEQUENCE [LARGE SCALE GENOMIC DNA]</scope>
    <source>
        <strain evidence="2 3">CBS 123374</strain>
    </source>
</reference>
<accession>A0ABR1Z2N5</accession>
<evidence type="ECO:0000313" key="2">
    <source>
        <dbReference type="EMBL" id="KAK8246291.1"/>
    </source>
</evidence>